<dbReference type="PRINTS" id="PR01162">
    <property type="entry name" value="ALPHATUBULIN"/>
</dbReference>
<evidence type="ECO:0000256" key="1">
    <source>
        <dbReference type="ARBA" id="ARBA00009636"/>
    </source>
</evidence>
<keyword evidence="2" id="KW-0493">Microtubule</keyword>
<dbReference type="SUPFAM" id="SSF52490">
    <property type="entry name" value="Tubulin nucleotide-binding domain-like"/>
    <property type="match status" value="1"/>
</dbReference>
<keyword evidence="3" id="KW-0547">Nucleotide-binding</keyword>
<dbReference type="GO" id="GO:0016787">
    <property type="term" value="F:hydrolase activity"/>
    <property type="evidence" value="ECO:0007669"/>
    <property type="project" value="UniProtKB-KW"/>
</dbReference>
<gene>
    <name evidence="7" type="ORF">P879_02434</name>
</gene>
<organism evidence="7 8">
    <name type="scientific">Paragonimus westermani</name>
    <dbReference type="NCBI Taxonomy" id="34504"/>
    <lineage>
        <taxon>Eukaryota</taxon>
        <taxon>Metazoa</taxon>
        <taxon>Spiralia</taxon>
        <taxon>Lophotrochozoa</taxon>
        <taxon>Platyhelminthes</taxon>
        <taxon>Trematoda</taxon>
        <taxon>Digenea</taxon>
        <taxon>Plagiorchiida</taxon>
        <taxon>Troglotremata</taxon>
        <taxon>Troglotrematidae</taxon>
        <taxon>Paragonimus</taxon>
    </lineage>
</organism>
<dbReference type="GO" id="GO:0007017">
    <property type="term" value="P:microtubule-based process"/>
    <property type="evidence" value="ECO:0007669"/>
    <property type="project" value="InterPro"/>
</dbReference>
<dbReference type="SUPFAM" id="SSF55307">
    <property type="entry name" value="Tubulin C-terminal domain-like"/>
    <property type="match status" value="1"/>
</dbReference>
<dbReference type="InterPro" id="IPR000217">
    <property type="entry name" value="Tubulin"/>
</dbReference>
<evidence type="ECO:0000256" key="3">
    <source>
        <dbReference type="ARBA" id="ARBA00022741"/>
    </source>
</evidence>
<protein>
    <recommendedName>
        <fullName evidence="9">Tubulin alpha</fullName>
    </recommendedName>
</protein>
<reference evidence="7 8" key="1">
    <citation type="submission" date="2019-07" db="EMBL/GenBank/DDBJ databases">
        <title>Annotation for the trematode Paragonimus westermani.</title>
        <authorList>
            <person name="Choi Y.-J."/>
        </authorList>
    </citation>
    <scope>NUCLEOTIDE SEQUENCE [LARGE SCALE GENOMIC DNA]</scope>
    <source>
        <strain evidence="7">180907_Pwestermani</strain>
    </source>
</reference>
<sequence>MKRIYADHGKKTKLEFAVFPAPQISLAVVEPYNVVLNTYTTLELADCTFMFDNEAMYSICRRHLNIERPSYTNVNRLAGGCLNVDFMKFQINLVPYLRIHHPLVAYSPLLSSEHIYKEKSTTKDITIFNPLIQVASL</sequence>
<evidence type="ECO:0000313" key="8">
    <source>
        <dbReference type="Proteomes" id="UP000699462"/>
    </source>
</evidence>
<keyword evidence="5" id="KW-0342">GTP-binding</keyword>
<evidence type="ECO:0000256" key="2">
    <source>
        <dbReference type="ARBA" id="ARBA00022701"/>
    </source>
</evidence>
<comment type="catalytic activity">
    <reaction evidence="6">
        <text>GTP + H2O = GDP + phosphate + H(+)</text>
        <dbReference type="Rhea" id="RHEA:19669"/>
        <dbReference type="ChEBI" id="CHEBI:15377"/>
        <dbReference type="ChEBI" id="CHEBI:15378"/>
        <dbReference type="ChEBI" id="CHEBI:37565"/>
        <dbReference type="ChEBI" id="CHEBI:43474"/>
        <dbReference type="ChEBI" id="CHEBI:58189"/>
    </reaction>
    <physiologicalReaction direction="left-to-right" evidence="6">
        <dbReference type="Rhea" id="RHEA:19670"/>
    </physiologicalReaction>
</comment>
<evidence type="ECO:0000256" key="6">
    <source>
        <dbReference type="ARBA" id="ARBA00049117"/>
    </source>
</evidence>
<comment type="similarity">
    <text evidence="1">Belongs to the tubulin family.</text>
</comment>
<keyword evidence="8" id="KW-1185">Reference proteome</keyword>
<accession>A0A8T0DDL3</accession>
<evidence type="ECO:0008006" key="9">
    <source>
        <dbReference type="Google" id="ProtNLM"/>
    </source>
</evidence>
<dbReference type="EMBL" id="JTDF01005868">
    <property type="protein sequence ID" value="KAF8565913.1"/>
    <property type="molecule type" value="Genomic_DNA"/>
</dbReference>
<proteinExistence type="inferred from homology"/>
<comment type="caution">
    <text evidence="7">The sequence shown here is derived from an EMBL/GenBank/DDBJ whole genome shotgun (WGS) entry which is preliminary data.</text>
</comment>
<name>A0A8T0DDL3_9TREM</name>
<dbReference type="GO" id="GO:0005874">
    <property type="term" value="C:microtubule"/>
    <property type="evidence" value="ECO:0007669"/>
    <property type="project" value="UniProtKB-KW"/>
</dbReference>
<dbReference type="InterPro" id="IPR008280">
    <property type="entry name" value="Tub_FtsZ_C"/>
</dbReference>
<dbReference type="OrthoDB" id="6271695at2759"/>
<dbReference type="Proteomes" id="UP000699462">
    <property type="component" value="Unassembled WGS sequence"/>
</dbReference>
<dbReference type="GO" id="GO:0005525">
    <property type="term" value="F:GTP binding"/>
    <property type="evidence" value="ECO:0007669"/>
    <property type="project" value="UniProtKB-KW"/>
</dbReference>
<dbReference type="Gene3D" id="3.40.50.1440">
    <property type="entry name" value="Tubulin/FtsZ, GTPase domain"/>
    <property type="match status" value="1"/>
</dbReference>
<evidence type="ECO:0000256" key="5">
    <source>
        <dbReference type="ARBA" id="ARBA00023134"/>
    </source>
</evidence>
<evidence type="ECO:0000313" key="7">
    <source>
        <dbReference type="EMBL" id="KAF8565913.1"/>
    </source>
</evidence>
<dbReference type="InterPro" id="IPR002452">
    <property type="entry name" value="Alpha_tubulin"/>
</dbReference>
<dbReference type="AlphaFoldDB" id="A0A8T0DDL3"/>
<keyword evidence="4" id="KW-0378">Hydrolase</keyword>
<evidence type="ECO:0000256" key="4">
    <source>
        <dbReference type="ARBA" id="ARBA00022801"/>
    </source>
</evidence>
<dbReference type="GO" id="GO:0005200">
    <property type="term" value="F:structural constituent of cytoskeleton"/>
    <property type="evidence" value="ECO:0007669"/>
    <property type="project" value="InterPro"/>
</dbReference>
<dbReference type="InterPro" id="IPR036525">
    <property type="entry name" value="Tubulin/FtsZ_GTPase_sf"/>
</dbReference>
<dbReference type="PRINTS" id="PR01161">
    <property type="entry name" value="TUBULIN"/>
</dbReference>
<dbReference type="PANTHER" id="PTHR11588">
    <property type="entry name" value="TUBULIN"/>
    <property type="match status" value="1"/>
</dbReference>